<organism evidence="2 3">
    <name type="scientific">Pontibacter lucknowensis</name>
    <dbReference type="NCBI Taxonomy" id="1077936"/>
    <lineage>
        <taxon>Bacteria</taxon>
        <taxon>Pseudomonadati</taxon>
        <taxon>Bacteroidota</taxon>
        <taxon>Cytophagia</taxon>
        <taxon>Cytophagales</taxon>
        <taxon>Hymenobacteraceae</taxon>
        <taxon>Pontibacter</taxon>
    </lineage>
</organism>
<accession>A0A1N6ZKP9</accession>
<feature type="compositionally biased region" description="Pro residues" evidence="1">
    <location>
        <begin position="139"/>
        <end position="149"/>
    </location>
</feature>
<evidence type="ECO:0000313" key="2">
    <source>
        <dbReference type="EMBL" id="SIR27311.1"/>
    </source>
</evidence>
<gene>
    <name evidence="2" type="ORF">SAMN05421545_3044</name>
</gene>
<dbReference type="Proteomes" id="UP000185924">
    <property type="component" value="Unassembled WGS sequence"/>
</dbReference>
<evidence type="ECO:0000256" key="1">
    <source>
        <dbReference type="SAM" id="MobiDB-lite"/>
    </source>
</evidence>
<sequence>MIRFFRSFFGLEQESTRTVMDHPGAADARAMQYIRASNARLNALHRLYERYRHTPHADKLLAVFEKTKLVHNYLVTRKRIQELELFHVQNTEHFINTFTTVINVHERHIKDSYVPEREKPQPLPQVQKPRPQGQAPAQPAAPRPAPARPDNPGQPFESKVEQVLKRIESETIKGIYTAQKVTEMVKRVANQAPMGQPDVMQAKVPALGVPVIAIDTYSRVFYSPELEGGATMSREISFTSSDTDKDVFLQHIASKLAVPKEEVSYIGNTMLAIPDTKGPSPARHVPIVHWRGFPYAVSLMDYRLFPVRMHRKSF</sequence>
<dbReference type="AlphaFoldDB" id="A0A1N6ZKP9"/>
<feature type="region of interest" description="Disordered" evidence="1">
    <location>
        <begin position="113"/>
        <end position="161"/>
    </location>
</feature>
<dbReference type="STRING" id="1077936.SAMN05421545_3044"/>
<proteinExistence type="predicted"/>
<dbReference type="EMBL" id="FTNM01000004">
    <property type="protein sequence ID" value="SIR27311.1"/>
    <property type="molecule type" value="Genomic_DNA"/>
</dbReference>
<dbReference type="OrthoDB" id="848076at2"/>
<name>A0A1N6ZKP9_9BACT</name>
<dbReference type="RefSeq" id="WP_076422701.1">
    <property type="nucleotide sequence ID" value="NZ_FTNM01000004.1"/>
</dbReference>
<reference evidence="3" key="1">
    <citation type="submission" date="2017-01" db="EMBL/GenBank/DDBJ databases">
        <authorList>
            <person name="Varghese N."/>
            <person name="Submissions S."/>
        </authorList>
    </citation>
    <scope>NUCLEOTIDE SEQUENCE [LARGE SCALE GENOMIC DNA]</scope>
    <source>
        <strain evidence="3">DM9</strain>
    </source>
</reference>
<keyword evidence="3" id="KW-1185">Reference proteome</keyword>
<evidence type="ECO:0000313" key="3">
    <source>
        <dbReference type="Proteomes" id="UP000185924"/>
    </source>
</evidence>
<feature type="compositionally biased region" description="Low complexity" evidence="1">
    <location>
        <begin position="129"/>
        <end position="138"/>
    </location>
</feature>
<protein>
    <submittedName>
        <fullName evidence="2">Uncharacterized protein</fullName>
    </submittedName>
</protein>